<proteinExistence type="predicted"/>
<dbReference type="Proteomes" id="UP000008021">
    <property type="component" value="Chromosome 7"/>
</dbReference>
<accession>A0A0E0E869</accession>
<reference evidence="1" key="1">
    <citation type="submission" date="2015-04" db="UniProtKB">
        <authorList>
            <consortium name="EnsemblPlants"/>
        </authorList>
    </citation>
    <scope>IDENTIFICATION</scope>
</reference>
<organism evidence="1">
    <name type="scientific">Oryza meridionalis</name>
    <dbReference type="NCBI Taxonomy" id="40149"/>
    <lineage>
        <taxon>Eukaryota</taxon>
        <taxon>Viridiplantae</taxon>
        <taxon>Streptophyta</taxon>
        <taxon>Embryophyta</taxon>
        <taxon>Tracheophyta</taxon>
        <taxon>Spermatophyta</taxon>
        <taxon>Magnoliopsida</taxon>
        <taxon>Liliopsida</taxon>
        <taxon>Poales</taxon>
        <taxon>Poaceae</taxon>
        <taxon>BOP clade</taxon>
        <taxon>Oryzoideae</taxon>
        <taxon>Oryzeae</taxon>
        <taxon>Oryzinae</taxon>
        <taxon>Oryza</taxon>
    </lineage>
</organism>
<dbReference type="Gramene" id="OMERI07G03620.1">
    <property type="protein sequence ID" value="OMERI07G03620.1"/>
    <property type="gene ID" value="OMERI07G03620"/>
</dbReference>
<sequence length="110" mass="11600">MDVASLLPDNVLAAVFRRALSRRPAASARGGAASSSTAAASCARTSSHSRWAASSSTTNHSRFTQFLSHPTTGAAVSCRLDYTVPPPADPGVVDVMSPNLQYHCRTIRIE</sequence>
<evidence type="ECO:0000313" key="1">
    <source>
        <dbReference type="EnsemblPlants" id="OMERI07G03620.1"/>
    </source>
</evidence>
<dbReference type="HOGENOM" id="CLU_2175036_0_0_1"/>
<name>A0A0E0E869_9ORYZ</name>
<evidence type="ECO:0000313" key="2">
    <source>
        <dbReference type="Proteomes" id="UP000008021"/>
    </source>
</evidence>
<reference evidence="1" key="2">
    <citation type="submission" date="2018-05" db="EMBL/GenBank/DDBJ databases">
        <title>OmerRS3 (Oryza meridionalis Reference Sequence Version 3).</title>
        <authorList>
            <person name="Zhang J."/>
            <person name="Kudrna D."/>
            <person name="Lee S."/>
            <person name="Talag J."/>
            <person name="Welchert J."/>
            <person name="Wing R.A."/>
        </authorList>
    </citation>
    <scope>NUCLEOTIDE SEQUENCE [LARGE SCALE GENOMIC DNA]</scope>
    <source>
        <strain evidence="1">cv. OR44</strain>
    </source>
</reference>
<keyword evidence="2" id="KW-1185">Reference proteome</keyword>
<dbReference type="EnsemblPlants" id="OMERI07G03620.1">
    <property type="protein sequence ID" value="OMERI07G03620.1"/>
    <property type="gene ID" value="OMERI07G03620"/>
</dbReference>
<dbReference type="AlphaFoldDB" id="A0A0E0E869"/>
<protein>
    <submittedName>
        <fullName evidence="1">Uncharacterized protein</fullName>
    </submittedName>
</protein>